<sequence length="1019" mass="112436">MNIAEYSIKNKVISWTLVVLLLIGGVVSFNNLGQLEFPEFPIPQAMVNTVYPGASPEQVEEEVTLPLERAIQQLEYVKNITSVSSAGNSQIMVELSFDFKANQHPQIWDELRRKIGDSQGTLPPGVYPSIVNDDFSDVYGILYNISGEDYTYRELADYANILRRELTLVKGVKKVSIAGNVSEQVVIEISQSKLASLGVDPKLIFGLIQNQNIVSNAGSMLIEGQSVRIHPTGEFQSIKELERLVINIPGSSELVYLGDIATIYKAFDETPFNLYRSNGQKALSVGISFSKGVNVVDVGRAVNQRMAELESSRPLGIELTPVYSQPDIVDHSVQNFIISLVEAVAIVIVVLLFAMGLRSGLLMGGILLLTILGTFIGMNILSIQLELISLGALIIALGMLVDNAIVVTEGVLVGLQRGQTRMEAIKNIVQQNIWPLLGATAIAIMAFAPIGLSPDATGDFLGSLFMVLLISLSISWVLAITLTPFFCHMVFKDPDQTTLTGNPEDPYKGILFVAYRAILNKALKHRIISLVLVVTALLGAIAGFSHVKQAFFPPSNTPLFFVDVWMQEGTDIRQTQKNMQVLEQEVLAFDEVHNVTTVMGMGAQRFILTYTPENLYSSYGQLMIETDSLQTIETLLPKIREHLESQHPEYEYKFKLLQNGPAPAARIEARFYGPDPDVLRQLSAQAVEIMEAVPGAVDIRNNWREPVAIVRPQLDEAAARRSGITKQSLDNTLLMNFSGRQVGLYRDGSHLLPIVARAPEAERLNADHINDLQVWSQERNAFVPINQAVKGFETRTENPLIMRRNLKRVLTVLADVAPFSNDTPESMRQKLKDDLEAIPLPEGYSFEWGGEFEKSTEANKNIFRSLPVGYLSMFLVTILLFNTLRQPLAIWSTVPLSIIGIAAGLLLLNMPFTFTALLGMLSLSGMVLKNGIVLVEQINIEAKNATSMQKAILDACVSRVRPVCMAALTTMLGMVPLISDAFFSSMAVTIIFGLGFATVLTLVVLPVIYSLLYRVRFDQ</sequence>
<dbReference type="PANTHER" id="PTHR32063">
    <property type="match status" value="1"/>
</dbReference>
<proteinExistence type="predicted"/>
<organism evidence="2 3">
    <name type="scientific">Endozoicomonas gorgoniicola</name>
    <dbReference type="NCBI Taxonomy" id="1234144"/>
    <lineage>
        <taxon>Bacteria</taxon>
        <taxon>Pseudomonadati</taxon>
        <taxon>Pseudomonadota</taxon>
        <taxon>Gammaproteobacteria</taxon>
        <taxon>Oceanospirillales</taxon>
        <taxon>Endozoicomonadaceae</taxon>
        <taxon>Endozoicomonas</taxon>
    </lineage>
</organism>
<evidence type="ECO:0000313" key="2">
    <source>
        <dbReference type="EMBL" id="MCW7551102.1"/>
    </source>
</evidence>
<dbReference type="SUPFAM" id="SSF82693">
    <property type="entry name" value="Multidrug efflux transporter AcrB pore domain, PN1, PN2, PC1 and PC2 subdomains"/>
    <property type="match status" value="2"/>
</dbReference>
<dbReference type="Gene3D" id="3.30.70.1320">
    <property type="entry name" value="Multidrug efflux transporter AcrB pore domain like"/>
    <property type="match status" value="1"/>
</dbReference>
<feature type="transmembrane region" description="Helical" evidence="1">
    <location>
        <begin position="888"/>
        <end position="908"/>
    </location>
</feature>
<comment type="caution">
    <text evidence="2">The sequence shown here is derived from an EMBL/GenBank/DDBJ whole genome shotgun (WGS) entry which is preliminary data.</text>
</comment>
<dbReference type="SUPFAM" id="SSF82866">
    <property type="entry name" value="Multidrug efflux transporter AcrB transmembrane domain"/>
    <property type="match status" value="2"/>
</dbReference>
<keyword evidence="1" id="KW-0472">Membrane</keyword>
<feature type="transmembrane region" description="Helical" evidence="1">
    <location>
        <begin position="527"/>
        <end position="547"/>
    </location>
</feature>
<dbReference type="PANTHER" id="PTHR32063:SF18">
    <property type="entry name" value="CATION EFFLUX SYSTEM PROTEIN"/>
    <property type="match status" value="1"/>
</dbReference>
<feature type="transmembrane region" description="Helical" evidence="1">
    <location>
        <begin position="336"/>
        <end position="354"/>
    </location>
</feature>
<dbReference type="RefSeq" id="WP_262566178.1">
    <property type="nucleotide sequence ID" value="NZ_JAPFCC010000001.1"/>
</dbReference>
<dbReference type="Pfam" id="PF00873">
    <property type="entry name" value="ACR_tran"/>
    <property type="match status" value="1"/>
</dbReference>
<dbReference type="InterPro" id="IPR027463">
    <property type="entry name" value="AcrB_DN_DC_subdom"/>
</dbReference>
<evidence type="ECO:0000256" key="1">
    <source>
        <dbReference type="SAM" id="Phobius"/>
    </source>
</evidence>
<dbReference type="Gene3D" id="3.30.70.1430">
    <property type="entry name" value="Multidrug efflux transporter AcrB pore domain"/>
    <property type="match status" value="2"/>
</dbReference>
<feature type="transmembrane region" description="Helical" evidence="1">
    <location>
        <begin position="387"/>
        <end position="412"/>
    </location>
</feature>
<dbReference type="PRINTS" id="PR00702">
    <property type="entry name" value="ACRIFLAVINRP"/>
</dbReference>
<keyword evidence="1" id="KW-1133">Transmembrane helix</keyword>
<dbReference type="Gene3D" id="1.20.1640.10">
    <property type="entry name" value="Multidrug efflux transporter AcrB transmembrane domain"/>
    <property type="match status" value="2"/>
</dbReference>
<feature type="transmembrane region" description="Helical" evidence="1">
    <location>
        <begin position="433"/>
        <end position="452"/>
    </location>
</feature>
<keyword evidence="1" id="KW-0812">Transmembrane</keyword>
<feature type="transmembrane region" description="Helical" evidence="1">
    <location>
        <begin position="361"/>
        <end position="381"/>
    </location>
</feature>
<feature type="transmembrane region" description="Helical" evidence="1">
    <location>
        <begin position="12"/>
        <end position="32"/>
    </location>
</feature>
<dbReference type="SUPFAM" id="SSF82714">
    <property type="entry name" value="Multidrug efflux transporter AcrB TolC docking domain, DN and DC subdomains"/>
    <property type="match status" value="2"/>
</dbReference>
<feature type="transmembrane region" description="Helical" evidence="1">
    <location>
        <begin position="914"/>
        <end position="935"/>
    </location>
</feature>
<feature type="transmembrane region" description="Helical" evidence="1">
    <location>
        <begin position="956"/>
        <end position="978"/>
    </location>
</feature>
<reference evidence="2 3" key="1">
    <citation type="submission" date="2022-10" db="EMBL/GenBank/DDBJ databases">
        <title>High-quality genome sequences of two octocoral-associated bacteria, Endozoicomonas euniceicola EF212 and Endozoicomonas gorgoniicola PS125.</title>
        <authorList>
            <person name="Chiou Y.-J."/>
            <person name="Chen Y.-H."/>
        </authorList>
    </citation>
    <scope>NUCLEOTIDE SEQUENCE [LARGE SCALE GENOMIC DNA]</scope>
    <source>
        <strain evidence="2 3">PS125</strain>
    </source>
</reference>
<accession>A0ABT3MP06</accession>
<feature type="transmembrane region" description="Helical" evidence="1">
    <location>
        <begin position="464"/>
        <end position="487"/>
    </location>
</feature>
<evidence type="ECO:0000313" key="3">
    <source>
        <dbReference type="Proteomes" id="UP001209854"/>
    </source>
</evidence>
<feature type="transmembrane region" description="Helical" evidence="1">
    <location>
        <begin position="990"/>
        <end position="1012"/>
    </location>
</feature>
<dbReference type="EMBL" id="JAPFCC010000001">
    <property type="protein sequence ID" value="MCW7551102.1"/>
    <property type="molecule type" value="Genomic_DNA"/>
</dbReference>
<dbReference type="Proteomes" id="UP001209854">
    <property type="component" value="Unassembled WGS sequence"/>
</dbReference>
<dbReference type="Gene3D" id="3.30.2090.10">
    <property type="entry name" value="Multidrug efflux transporter AcrB TolC docking domain, DN and DC subdomains"/>
    <property type="match status" value="2"/>
</dbReference>
<gene>
    <name evidence="2" type="ORF">NX722_00195</name>
</gene>
<feature type="transmembrane region" description="Helical" evidence="1">
    <location>
        <begin position="862"/>
        <end position="881"/>
    </location>
</feature>
<protein>
    <submittedName>
        <fullName evidence="2">Efflux RND transporter permease subunit</fullName>
    </submittedName>
</protein>
<dbReference type="InterPro" id="IPR001036">
    <property type="entry name" value="Acrflvin-R"/>
</dbReference>
<keyword evidence="3" id="KW-1185">Reference proteome</keyword>
<dbReference type="Gene3D" id="3.30.70.1440">
    <property type="entry name" value="Multidrug efflux transporter AcrB pore domain"/>
    <property type="match status" value="1"/>
</dbReference>
<name>A0ABT3MP06_9GAMM</name>